<evidence type="ECO:0000313" key="1">
    <source>
        <dbReference type="EMBL" id="HIZ47661.1"/>
    </source>
</evidence>
<reference evidence="1" key="2">
    <citation type="submission" date="2021-04" db="EMBL/GenBank/DDBJ databases">
        <authorList>
            <person name="Gilroy R."/>
        </authorList>
    </citation>
    <scope>NUCLEOTIDE SEQUENCE</scope>
    <source>
        <strain evidence="1">3436</strain>
    </source>
</reference>
<dbReference type="AlphaFoldDB" id="A0A9D2JF93"/>
<dbReference type="NCBIfam" id="TIGR01603">
    <property type="entry name" value="maj_tail_phi13"/>
    <property type="match status" value="1"/>
</dbReference>
<sequence length="203" mass="21790">MAAAGKVCTGFSKPYVATYAASDGSVTYTGPQQLARGVGVELELETGEGSSFFADNVEAETSPGTFTSGTVTLTVDGLFDTAEKLIMGLPTATQVQVGEEQVDVYDYGDDMQAPYMGLGFIVRYQSAGVVTYAPFLLTKVQFQTPGLEANTQEDEIEYQTQELTATILRDDTAKHKWKRLAADQETEADAEKVLKVLLGGSVE</sequence>
<accession>A0A9D2JF93</accession>
<dbReference type="Proteomes" id="UP000824031">
    <property type="component" value="Unassembled WGS sequence"/>
</dbReference>
<comment type="caution">
    <text evidence="1">The sequence shown here is derived from an EMBL/GenBank/DDBJ whole genome shotgun (WGS) entry which is preliminary data.</text>
</comment>
<protein>
    <recommendedName>
        <fullName evidence="3">Phage tail protein</fullName>
    </recommendedName>
</protein>
<organism evidence="1 2">
    <name type="scientific">Candidatus Gemmiger excrementavium</name>
    <dbReference type="NCBI Taxonomy" id="2838608"/>
    <lineage>
        <taxon>Bacteria</taxon>
        <taxon>Bacillati</taxon>
        <taxon>Bacillota</taxon>
        <taxon>Clostridia</taxon>
        <taxon>Eubacteriales</taxon>
        <taxon>Gemmiger</taxon>
    </lineage>
</organism>
<name>A0A9D2JF93_9FIRM</name>
<dbReference type="EMBL" id="DXBO01000036">
    <property type="protein sequence ID" value="HIZ47661.1"/>
    <property type="molecule type" value="Genomic_DNA"/>
</dbReference>
<evidence type="ECO:0008006" key="3">
    <source>
        <dbReference type="Google" id="ProtNLM"/>
    </source>
</evidence>
<evidence type="ECO:0000313" key="2">
    <source>
        <dbReference type="Proteomes" id="UP000824031"/>
    </source>
</evidence>
<reference evidence="1" key="1">
    <citation type="journal article" date="2021" name="PeerJ">
        <title>Extensive microbial diversity within the chicken gut microbiome revealed by metagenomics and culture.</title>
        <authorList>
            <person name="Gilroy R."/>
            <person name="Ravi A."/>
            <person name="Getino M."/>
            <person name="Pursley I."/>
            <person name="Horton D.L."/>
            <person name="Alikhan N.F."/>
            <person name="Baker D."/>
            <person name="Gharbi K."/>
            <person name="Hall N."/>
            <person name="Watson M."/>
            <person name="Adriaenssens E.M."/>
            <person name="Foster-Nyarko E."/>
            <person name="Jarju S."/>
            <person name="Secka A."/>
            <person name="Antonio M."/>
            <person name="Oren A."/>
            <person name="Chaudhuri R.R."/>
            <person name="La Ragione R."/>
            <person name="Hildebrand F."/>
            <person name="Pallen M.J."/>
        </authorList>
    </citation>
    <scope>NUCLEOTIDE SEQUENCE</scope>
    <source>
        <strain evidence="1">3436</strain>
    </source>
</reference>
<dbReference type="InterPro" id="IPR006490">
    <property type="entry name" value="Maj_tail_phi13"/>
</dbReference>
<gene>
    <name evidence="1" type="ORF">H9810_02945</name>
</gene>
<proteinExistence type="predicted"/>